<organism evidence="3 4">
    <name type="scientific">Rhamnusium bicolor</name>
    <dbReference type="NCBI Taxonomy" id="1586634"/>
    <lineage>
        <taxon>Eukaryota</taxon>
        <taxon>Metazoa</taxon>
        <taxon>Ecdysozoa</taxon>
        <taxon>Arthropoda</taxon>
        <taxon>Hexapoda</taxon>
        <taxon>Insecta</taxon>
        <taxon>Pterygota</taxon>
        <taxon>Neoptera</taxon>
        <taxon>Endopterygota</taxon>
        <taxon>Coleoptera</taxon>
        <taxon>Polyphaga</taxon>
        <taxon>Cucujiformia</taxon>
        <taxon>Chrysomeloidea</taxon>
        <taxon>Cerambycidae</taxon>
        <taxon>Lepturinae</taxon>
        <taxon>Rhagiini</taxon>
        <taxon>Rhamnusium</taxon>
    </lineage>
</organism>
<evidence type="ECO:0000256" key="1">
    <source>
        <dbReference type="PROSITE-ProRule" id="PRU00047"/>
    </source>
</evidence>
<evidence type="ECO:0000313" key="3">
    <source>
        <dbReference type="EMBL" id="KAJ8936099.1"/>
    </source>
</evidence>
<dbReference type="Gene3D" id="4.10.60.10">
    <property type="entry name" value="Zinc finger, CCHC-type"/>
    <property type="match status" value="1"/>
</dbReference>
<dbReference type="InterPro" id="IPR001878">
    <property type="entry name" value="Znf_CCHC"/>
</dbReference>
<dbReference type="PROSITE" id="PS50158">
    <property type="entry name" value="ZF_CCHC"/>
    <property type="match status" value="1"/>
</dbReference>
<comment type="caution">
    <text evidence="3">The sequence shown here is derived from an EMBL/GenBank/DDBJ whole genome shotgun (WGS) entry which is preliminary data.</text>
</comment>
<keyword evidence="1" id="KW-0862">Zinc</keyword>
<dbReference type="SMART" id="SM00343">
    <property type="entry name" value="ZnF_C2HC"/>
    <property type="match status" value="2"/>
</dbReference>
<name>A0AAV8XBX0_9CUCU</name>
<dbReference type="GO" id="GO:0008270">
    <property type="term" value="F:zinc ion binding"/>
    <property type="evidence" value="ECO:0007669"/>
    <property type="project" value="UniProtKB-KW"/>
</dbReference>
<evidence type="ECO:0000313" key="4">
    <source>
        <dbReference type="Proteomes" id="UP001162156"/>
    </source>
</evidence>
<dbReference type="EMBL" id="JANEYF010003463">
    <property type="protein sequence ID" value="KAJ8936099.1"/>
    <property type="molecule type" value="Genomic_DNA"/>
</dbReference>
<reference evidence="3" key="1">
    <citation type="journal article" date="2023" name="Insect Mol. Biol.">
        <title>Genome sequencing provides insights into the evolution of gene families encoding plant cell wall-degrading enzymes in longhorned beetles.</title>
        <authorList>
            <person name="Shin N.R."/>
            <person name="Okamura Y."/>
            <person name="Kirsch R."/>
            <person name="Pauchet Y."/>
        </authorList>
    </citation>
    <scope>NUCLEOTIDE SEQUENCE</scope>
    <source>
        <strain evidence="3">RBIC_L_NR</strain>
    </source>
</reference>
<dbReference type="SUPFAM" id="SSF57756">
    <property type="entry name" value="Retrovirus zinc finger-like domains"/>
    <property type="match status" value="1"/>
</dbReference>
<evidence type="ECO:0000259" key="2">
    <source>
        <dbReference type="PROSITE" id="PS50158"/>
    </source>
</evidence>
<proteinExistence type="predicted"/>
<keyword evidence="4" id="KW-1185">Reference proteome</keyword>
<dbReference type="AlphaFoldDB" id="A0AAV8XBX0"/>
<gene>
    <name evidence="3" type="ORF">NQ314_012490</name>
</gene>
<keyword evidence="1" id="KW-0863">Zinc-finger</keyword>
<dbReference type="InterPro" id="IPR036875">
    <property type="entry name" value="Znf_CCHC_sf"/>
</dbReference>
<feature type="domain" description="CCHC-type" evidence="2">
    <location>
        <begin position="283"/>
        <end position="298"/>
    </location>
</feature>
<dbReference type="GO" id="GO:0003676">
    <property type="term" value="F:nucleic acid binding"/>
    <property type="evidence" value="ECO:0007669"/>
    <property type="project" value="InterPro"/>
</dbReference>
<protein>
    <recommendedName>
        <fullName evidence="2">CCHC-type domain-containing protein</fullName>
    </recommendedName>
</protein>
<accession>A0AAV8XBX0</accession>
<sequence length="298" mass="33968">MAEQVVMSDEQFTQLLETLRLNTNTSQISNIPSPPIQSGNFINCASRFNGDGNSDVNAFIDAIEIYIDCIRISNDNAFRGLPMPLDSFAATWFRGVKSSINTWNEAVNLLRITFGPKKPPHFVYRKLFSREQDSKTHTNVFICKARSILAQLPENTLTETVQLDMVYELLKKIREKEPRDKIEMRTELLKEAPSVEEFFDQNITCEQRDTIKRPRCAYCKNLGHIKDECRKLAYKLSKPPEGVQQKITQVSSIQVVDKEKPSTPRVSQNLLQQTSQLTSSFSCYGCGQPGYIRTNCPN</sequence>
<keyword evidence="1" id="KW-0479">Metal-binding</keyword>
<dbReference type="Proteomes" id="UP001162156">
    <property type="component" value="Unassembled WGS sequence"/>
</dbReference>